<dbReference type="Proteomes" id="UP000013988">
    <property type="component" value="Unassembled WGS sequence"/>
</dbReference>
<dbReference type="EMBL" id="ASRV01000205">
    <property type="protein sequence ID" value="EOR20415.1"/>
    <property type="molecule type" value="Genomic_DNA"/>
</dbReference>
<dbReference type="AlphaFoldDB" id="R9BUP8"/>
<accession>R9BUP8</accession>
<comment type="caution">
    <text evidence="1">The sequence shown here is derived from an EMBL/GenBank/DDBJ whole genome shotgun (WGS) entry which is preliminary data.</text>
</comment>
<dbReference type="OrthoDB" id="1747609at2"/>
<dbReference type="PATRIC" id="fig|1202534.3.peg.3449"/>
<evidence type="ECO:0000313" key="1">
    <source>
        <dbReference type="EMBL" id="EOR20415.1"/>
    </source>
</evidence>
<proteinExistence type="predicted"/>
<gene>
    <name evidence="1" type="ORF">A500_17310</name>
</gene>
<evidence type="ECO:0000313" key="2">
    <source>
        <dbReference type="Proteomes" id="UP000013988"/>
    </source>
</evidence>
<sequence length="206" mass="23585">MVSAIEKIEKNLLEGKVIRDDNFFYDEFNDISDGEEIFEAIIISSQREAQKMKLKFYGNLLANMGFCKELSSDEAIQIISFAERLSYRQCLLLTAIFINTAQYRVSGKASFLANKFITDGMEKNIPFDRISLYQDVLELYRMGLVFEVNGNLLLTIGQVNLHSIIVGGIGDKIVTLMELDRVMDNEYTENHINDFIKLLTVIKNEN</sequence>
<organism evidence="1 2">
    <name type="scientific">Clostridium sartagoforme AAU1</name>
    <dbReference type="NCBI Taxonomy" id="1202534"/>
    <lineage>
        <taxon>Bacteria</taxon>
        <taxon>Bacillati</taxon>
        <taxon>Bacillota</taxon>
        <taxon>Clostridia</taxon>
        <taxon>Eubacteriales</taxon>
        <taxon>Clostridiaceae</taxon>
        <taxon>Clostridium</taxon>
    </lineage>
</organism>
<keyword evidence="2" id="KW-1185">Reference proteome</keyword>
<reference evidence="1 2" key="1">
    <citation type="submission" date="2013-03" db="EMBL/GenBank/DDBJ databases">
        <title>Whole genome shotgun sequencing of Clostridium sartagoforme AAU1.</title>
        <authorList>
            <person name="Joshi C.G."/>
            <person name="Duggirala S.M."/>
            <person name="Nathani N.M."/>
            <person name="Bhatt V.D."/>
            <person name="Patel A.K."/>
            <person name="Pandya P.R."/>
            <person name="KaPatel J.A."/>
        </authorList>
    </citation>
    <scope>NUCLEOTIDE SEQUENCE [LARGE SCALE GENOMIC DNA]</scope>
    <source>
        <strain evidence="1 2">AAU1</strain>
    </source>
</reference>
<protein>
    <submittedName>
        <fullName evidence="1">Uncharacterized protein</fullName>
    </submittedName>
</protein>
<dbReference type="RefSeq" id="WP_016208694.1">
    <property type="nucleotide sequence ID" value="NZ_ASRV01000205.1"/>
</dbReference>
<name>R9BUP8_9CLOT</name>